<keyword evidence="1" id="KW-0472">Membrane</keyword>
<keyword evidence="3" id="KW-1185">Reference proteome</keyword>
<dbReference type="AlphaFoldDB" id="A0AAE0BH74"/>
<organism evidence="2 3">
    <name type="scientific">Cymbomonas tetramitiformis</name>
    <dbReference type="NCBI Taxonomy" id="36881"/>
    <lineage>
        <taxon>Eukaryota</taxon>
        <taxon>Viridiplantae</taxon>
        <taxon>Chlorophyta</taxon>
        <taxon>Pyramimonadophyceae</taxon>
        <taxon>Pyramimonadales</taxon>
        <taxon>Pyramimonadaceae</taxon>
        <taxon>Cymbomonas</taxon>
    </lineage>
</organism>
<keyword evidence="1" id="KW-1133">Transmembrane helix</keyword>
<evidence type="ECO:0000256" key="1">
    <source>
        <dbReference type="SAM" id="Phobius"/>
    </source>
</evidence>
<feature type="transmembrane region" description="Helical" evidence="1">
    <location>
        <begin position="56"/>
        <end position="77"/>
    </location>
</feature>
<proteinExistence type="predicted"/>
<evidence type="ECO:0000313" key="2">
    <source>
        <dbReference type="EMBL" id="KAK3236576.1"/>
    </source>
</evidence>
<protein>
    <submittedName>
        <fullName evidence="2">Uncharacterized protein</fullName>
    </submittedName>
</protein>
<dbReference type="Proteomes" id="UP001190700">
    <property type="component" value="Unassembled WGS sequence"/>
</dbReference>
<dbReference type="EMBL" id="LGRX02034966">
    <property type="protein sequence ID" value="KAK3236576.1"/>
    <property type="molecule type" value="Genomic_DNA"/>
</dbReference>
<name>A0AAE0BH74_9CHLO</name>
<gene>
    <name evidence="2" type="ORF">CYMTET_53290</name>
</gene>
<accession>A0AAE0BH74</accession>
<evidence type="ECO:0000313" key="3">
    <source>
        <dbReference type="Proteomes" id="UP001190700"/>
    </source>
</evidence>
<reference evidence="2 3" key="1">
    <citation type="journal article" date="2015" name="Genome Biol. Evol.">
        <title>Comparative Genomics of a Bacterivorous Green Alga Reveals Evolutionary Causalities and Consequences of Phago-Mixotrophic Mode of Nutrition.</title>
        <authorList>
            <person name="Burns J.A."/>
            <person name="Paasch A."/>
            <person name="Narechania A."/>
            <person name="Kim E."/>
        </authorList>
    </citation>
    <scope>NUCLEOTIDE SEQUENCE [LARGE SCALE GENOMIC DNA]</scope>
    <source>
        <strain evidence="2 3">PLY_AMNH</strain>
    </source>
</reference>
<keyword evidence="1" id="KW-0812">Transmembrane</keyword>
<sequence>MAMFFLATALRVFVPFEQLSHCELVYELKGKWLDFLLTTIVRFWEAGKAYIMENPVFNICFVVVVAYMVQSIGNVVAM</sequence>
<comment type="caution">
    <text evidence="2">The sequence shown here is derived from an EMBL/GenBank/DDBJ whole genome shotgun (WGS) entry which is preliminary data.</text>
</comment>